<evidence type="ECO:0000313" key="3">
    <source>
        <dbReference type="Proteomes" id="UP001195483"/>
    </source>
</evidence>
<name>A0AAE0T1G6_9BIVA</name>
<feature type="non-terminal residue" evidence="2">
    <location>
        <position position="1"/>
    </location>
</feature>
<feature type="region of interest" description="Disordered" evidence="1">
    <location>
        <begin position="35"/>
        <end position="57"/>
    </location>
</feature>
<reference evidence="2" key="3">
    <citation type="submission" date="2023-05" db="EMBL/GenBank/DDBJ databases">
        <authorList>
            <person name="Smith C.H."/>
        </authorList>
    </citation>
    <scope>NUCLEOTIDE SEQUENCE</scope>
    <source>
        <strain evidence="2">CHS0354</strain>
        <tissue evidence="2">Mantle</tissue>
    </source>
</reference>
<evidence type="ECO:0000256" key="1">
    <source>
        <dbReference type="SAM" id="MobiDB-lite"/>
    </source>
</evidence>
<protein>
    <submittedName>
        <fullName evidence="2">Uncharacterized protein</fullName>
    </submittedName>
</protein>
<reference evidence="2" key="1">
    <citation type="journal article" date="2021" name="Genome Biol. Evol.">
        <title>A High-Quality Reference Genome for a Parasitic Bivalve with Doubly Uniparental Inheritance (Bivalvia: Unionida).</title>
        <authorList>
            <person name="Smith C.H."/>
        </authorList>
    </citation>
    <scope>NUCLEOTIDE SEQUENCE</scope>
    <source>
        <strain evidence="2">CHS0354</strain>
    </source>
</reference>
<dbReference type="AlphaFoldDB" id="A0AAE0T1G6"/>
<sequence length="57" mass="6547">YNSGTRGILQYWTISPMDAITKLVTISMPDNKPYGRNYKTDDNFHAGQKAPWTQLQN</sequence>
<accession>A0AAE0T1G6</accession>
<dbReference type="EMBL" id="JAEAOA010000540">
    <property type="protein sequence ID" value="KAK3602067.1"/>
    <property type="molecule type" value="Genomic_DNA"/>
</dbReference>
<organism evidence="2 3">
    <name type="scientific">Potamilus streckersoni</name>
    <dbReference type="NCBI Taxonomy" id="2493646"/>
    <lineage>
        <taxon>Eukaryota</taxon>
        <taxon>Metazoa</taxon>
        <taxon>Spiralia</taxon>
        <taxon>Lophotrochozoa</taxon>
        <taxon>Mollusca</taxon>
        <taxon>Bivalvia</taxon>
        <taxon>Autobranchia</taxon>
        <taxon>Heteroconchia</taxon>
        <taxon>Palaeoheterodonta</taxon>
        <taxon>Unionida</taxon>
        <taxon>Unionoidea</taxon>
        <taxon>Unionidae</taxon>
        <taxon>Ambleminae</taxon>
        <taxon>Lampsilini</taxon>
        <taxon>Potamilus</taxon>
    </lineage>
</organism>
<proteinExistence type="predicted"/>
<comment type="caution">
    <text evidence="2">The sequence shown here is derived from an EMBL/GenBank/DDBJ whole genome shotgun (WGS) entry which is preliminary data.</text>
</comment>
<gene>
    <name evidence="2" type="ORF">CHS0354_008022</name>
</gene>
<evidence type="ECO:0000313" key="2">
    <source>
        <dbReference type="EMBL" id="KAK3602067.1"/>
    </source>
</evidence>
<dbReference type="Proteomes" id="UP001195483">
    <property type="component" value="Unassembled WGS sequence"/>
</dbReference>
<keyword evidence="3" id="KW-1185">Reference proteome</keyword>
<reference evidence="2" key="2">
    <citation type="journal article" date="2021" name="Genome Biol. Evol.">
        <title>Developing a high-quality reference genome for a parasitic bivalve with doubly uniparental inheritance (Bivalvia: Unionida).</title>
        <authorList>
            <person name="Smith C.H."/>
        </authorList>
    </citation>
    <scope>NUCLEOTIDE SEQUENCE</scope>
    <source>
        <strain evidence="2">CHS0354</strain>
        <tissue evidence="2">Mantle</tissue>
    </source>
</reference>